<keyword evidence="3" id="KW-1185">Reference proteome</keyword>
<dbReference type="Proteomes" id="UP000075920">
    <property type="component" value="Unassembled WGS sequence"/>
</dbReference>
<sequence length="179" mass="20999">MFRCAEVLQFVTILLIVCQFSHGKVFTYGEEVKNVTRPFSLRVVKLLCINQPYEETVVKECRVILRRNERSLICVSIYVPKVYHQLFIQFRLHYKFTTYKPLLIDGEIELCSYSRGPKKNPLENYVLGVMQEMLPNTVHPCPHGNKTYNERTVYKEEYAPKSMPAGDYRMDIRFASSTN</sequence>
<dbReference type="InterPro" id="IPR010512">
    <property type="entry name" value="DUF1091"/>
</dbReference>
<protein>
    <recommendedName>
        <fullName evidence="4">MD-2-related lipid-recognition domain-containing protein</fullName>
    </recommendedName>
</protein>
<feature type="signal peptide" evidence="1">
    <location>
        <begin position="1"/>
        <end position="23"/>
    </location>
</feature>
<accession>A0A182W0R5</accession>
<evidence type="ECO:0008006" key="4">
    <source>
        <dbReference type="Google" id="ProtNLM"/>
    </source>
</evidence>
<dbReference type="PANTHER" id="PTHR20898:SF0">
    <property type="entry name" value="DAEDALUS ON 3-RELATED"/>
    <property type="match status" value="1"/>
</dbReference>
<dbReference type="EnsemblMetazoa" id="AMIN003924-RA">
    <property type="protein sequence ID" value="AMIN003924-PA"/>
    <property type="gene ID" value="AMIN003924"/>
</dbReference>
<evidence type="ECO:0000313" key="3">
    <source>
        <dbReference type="Proteomes" id="UP000075920"/>
    </source>
</evidence>
<reference evidence="2" key="2">
    <citation type="submission" date="2020-05" db="UniProtKB">
        <authorList>
            <consortium name="EnsemblMetazoa"/>
        </authorList>
    </citation>
    <scope>IDENTIFICATION</scope>
    <source>
        <strain evidence="2">MINIMUS1</strain>
    </source>
</reference>
<name>A0A182W0R5_9DIPT</name>
<dbReference type="AlphaFoldDB" id="A0A182W0R5"/>
<evidence type="ECO:0000256" key="1">
    <source>
        <dbReference type="SAM" id="SignalP"/>
    </source>
</evidence>
<reference evidence="3" key="1">
    <citation type="submission" date="2013-03" db="EMBL/GenBank/DDBJ databases">
        <title>The Genome Sequence of Anopheles minimus MINIMUS1.</title>
        <authorList>
            <consortium name="The Broad Institute Genomics Platform"/>
            <person name="Neafsey D.E."/>
            <person name="Walton C."/>
            <person name="Walker B."/>
            <person name="Young S.K."/>
            <person name="Zeng Q."/>
            <person name="Gargeya S."/>
            <person name="Fitzgerald M."/>
            <person name="Haas B."/>
            <person name="Abouelleil A."/>
            <person name="Allen A.W."/>
            <person name="Alvarado L."/>
            <person name="Arachchi H.M."/>
            <person name="Berlin A.M."/>
            <person name="Chapman S.B."/>
            <person name="Gainer-Dewar J."/>
            <person name="Goldberg J."/>
            <person name="Griggs A."/>
            <person name="Gujja S."/>
            <person name="Hansen M."/>
            <person name="Howarth C."/>
            <person name="Imamovic A."/>
            <person name="Ireland A."/>
            <person name="Larimer J."/>
            <person name="McCowan C."/>
            <person name="Murphy C."/>
            <person name="Pearson M."/>
            <person name="Poon T.W."/>
            <person name="Priest M."/>
            <person name="Roberts A."/>
            <person name="Saif S."/>
            <person name="Shea T."/>
            <person name="Sisk P."/>
            <person name="Sykes S."/>
            <person name="Wortman J."/>
            <person name="Nusbaum C."/>
            <person name="Birren B."/>
        </authorList>
    </citation>
    <scope>NUCLEOTIDE SEQUENCE [LARGE SCALE GENOMIC DNA]</scope>
    <source>
        <strain evidence="3">MINIMUS1</strain>
    </source>
</reference>
<evidence type="ECO:0000313" key="2">
    <source>
        <dbReference type="EnsemblMetazoa" id="AMIN003924-PA"/>
    </source>
</evidence>
<dbReference type="VEuPathDB" id="VectorBase:AMIN003924"/>
<feature type="chain" id="PRO_5008140537" description="MD-2-related lipid-recognition domain-containing protein" evidence="1">
    <location>
        <begin position="24"/>
        <end position="179"/>
    </location>
</feature>
<dbReference type="PANTHER" id="PTHR20898">
    <property type="entry name" value="DAEDALUS ON 3-RELATED-RELATED"/>
    <property type="match status" value="1"/>
</dbReference>
<keyword evidence="1" id="KW-0732">Signal</keyword>
<dbReference type="Pfam" id="PF06477">
    <property type="entry name" value="DUF1091"/>
    <property type="match status" value="1"/>
</dbReference>
<proteinExistence type="predicted"/>
<organism evidence="2 3">
    <name type="scientific">Anopheles minimus</name>
    <dbReference type="NCBI Taxonomy" id="112268"/>
    <lineage>
        <taxon>Eukaryota</taxon>
        <taxon>Metazoa</taxon>
        <taxon>Ecdysozoa</taxon>
        <taxon>Arthropoda</taxon>
        <taxon>Hexapoda</taxon>
        <taxon>Insecta</taxon>
        <taxon>Pterygota</taxon>
        <taxon>Neoptera</taxon>
        <taxon>Endopterygota</taxon>
        <taxon>Diptera</taxon>
        <taxon>Nematocera</taxon>
        <taxon>Culicoidea</taxon>
        <taxon>Culicidae</taxon>
        <taxon>Anophelinae</taxon>
        <taxon>Anopheles</taxon>
    </lineage>
</organism>